<protein>
    <recommendedName>
        <fullName evidence="1">Fibrinogen C-terminal domain-containing protein</fullName>
    </recommendedName>
</protein>
<dbReference type="OrthoDB" id="7972392at2759"/>
<organism evidence="2 3">
    <name type="scientific">Steinernema carpocapsae</name>
    <name type="common">Entomopathogenic nematode</name>
    <dbReference type="NCBI Taxonomy" id="34508"/>
    <lineage>
        <taxon>Eukaryota</taxon>
        <taxon>Metazoa</taxon>
        <taxon>Ecdysozoa</taxon>
        <taxon>Nematoda</taxon>
        <taxon>Chromadorea</taxon>
        <taxon>Rhabditida</taxon>
        <taxon>Tylenchina</taxon>
        <taxon>Panagrolaimomorpha</taxon>
        <taxon>Strongyloidoidea</taxon>
        <taxon>Steinernematidae</taxon>
        <taxon>Steinernema</taxon>
    </lineage>
</organism>
<keyword evidence="3" id="KW-1185">Reference proteome</keyword>
<accession>A0A4U5NJT7</accession>
<dbReference type="InterPro" id="IPR002181">
    <property type="entry name" value="Fibrinogen_a/b/g_C_dom"/>
</dbReference>
<dbReference type="InterPro" id="IPR036056">
    <property type="entry name" value="Fibrinogen-like_C"/>
</dbReference>
<gene>
    <name evidence="2" type="ORF">L596_016662</name>
</gene>
<dbReference type="PROSITE" id="PS51406">
    <property type="entry name" value="FIBRINOGEN_C_2"/>
    <property type="match status" value="1"/>
</dbReference>
<sequence length="87" mass="10038">MNNNQPFTTVDRDNDRRQTKNCAQYKHFGGWWHRDCGFLALNGLYGLTDGHSKGLYWLYQQKAKSLSGTTVTYNINPAVVIMMIRPL</sequence>
<dbReference type="InterPro" id="IPR014716">
    <property type="entry name" value="Fibrinogen_a/b/g_C_1"/>
</dbReference>
<dbReference type="EMBL" id="AZBU02000004">
    <property type="protein sequence ID" value="TKR83003.1"/>
    <property type="molecule type" value="Genomic_DNA"/>
</dbReference>
<dbReference type="GO" id="GO:0005615">
    <property type="term" value="C:extracellular space"/>
    <property type="evidence" value="ECO:0007669"/>
    <property type="project" value="TreeGrafter"/>
</dbReference>
<feature type="domain" description="Fibrinogen C-terminal" evidence="1">
    <location>
        <begin position="1"/>
        <end position="87"/>
    </location>
</feature>
<dbReference type="Gene3D" id="3.90.215.10">
    <property type="entry name" value="Gamma Fibrinogen, chain A, domain 1"/>
    <property type="match status" value="1"/>
</dbReference>
<dbReference type="Proteomes" id="UP000298663">
    <property type="component" value="Unassembled WGS sequence"/>
</dbReference>
<dbReference type="SUPFAM" id="SSF56496">
    <property type="entry name" value="Fibrinogen C-terminal domain-like"/>
    <property type="match status" value="1"/>
</dbReference>
<reference evidence="2 3" key="2">
    <citation type="journal article" date="2019" name="G3 (Bethesda)">
        <title>Hybrid Assembly of the Genome of the Entomopathogenic Nematode Steinernema carpocapsae Identifies the X-Chromosome.</title>
        <authorList>
            <person name="Serra L."/>
            <person name="Macchietto M."/>
            <person name="Macias-Munoz A."/>
            <person name="McGill C.J."/>
            <person name="Rodriguez I.M."/>
            <person name="Rodriguez B."/>
            <person name="Murad R."/>
            <person name="Mortazavi A."/>
        </authorList>
    </citation>
    <scope>NUCLEOTIDE SEQUENCE [LARGE SCALE GENOMIC DNA]</scope>
    <source>
        <strain evidence="2 3">ALL</strain>
    </source>
</reference>
<reference evidence="2 3" key="1">
    <citation type="journal article" date="2015" name="Genome Biol.">
        <title>Comparative genomics of Steinernema reveals deeply conserved gene regulatory networks.</title>
        <authorList>
            <person name="Dillman A.R."/>
            <person name="Macchietto M."/>
            <person name="Porter C.F."/>
            <person name="Rogers A."/>
            <person name="Williams B."/>
            <person name="Antoshechkin I."/>
            <person name="Lee M.M."/>
            <person name="Goodwin Z."/>
            <person name="Lu X."/>
            <person name="Lewis E.E."/>
            <person name="Goodrich-Blair H."/>
            <person name="Stock S.P."/>
            <person name="Adams B.J."/>
            <person name="Sternberg P.W."/>
            <person name="Mortazavi A."/>
        </authorList>
    </citation>
    <scope>NUCLEOTIDE SEQUENCE [LARGE SCALE GENOMIC DNA]</scope>
    <source>
        <strain evidence="2 3">ALL</strain>
    </source>
</reference>
<evidence type="ECO:0000259" key="1">
    <source>
        <dbReference type="PROSITE" id="PS51406"/>
    </source>
</evidence>
<proteinExistence type="predicted"/>
<name>A0A4U5NJT7_STECR</name>
<dbReference type="InterPro" id="IPR050373">
    <property type="entry name" value="Fibrinogen_C-term_domain"/>
</dbReference>
<comment type="caution">
    <text evidence="2">The sequence shown here is derived from an EMBL/GenBank/DDBJ whole genome shotgun (WGS) entry which is preliminary data.</text>
</comment>
<dbReference type="Pfam" id="PF00147">
    <property type="entry name" value="Fibrinogen_C"/>
    <property type="match status" value="1"/>
</dbReference>
<dbReference type="STRING" id="34508.A0A4U5NJT7"/>
<dbReference type="AlphaFoldDB" id="A0A4U5NJT7"/>
<evidence type="ECO:0000313" key="2">
    <source>
        <dbReference type="EMBL" id="TKR83003.1"/>
    </source>
</evidence>
<dbReference type="PANTHER" id="PTHR19143">
    <property type="entry name" value="FIBRINOGEN/TENASCIN/ANGIOPOEITIN"/>
    <property type="match status" value="1"/>
</dbReference>
<evidence type="ECO:0000313" key="3">
    <source>
        <dbReference type="Proteomes" id="UP000298663"/>
    </source>
</evidence>